<accession>A0ABT8TH34</accession>
<feature type="transmembrane region" description="Helical" evidence="1">
    <location>
        <begin position="76"/>
        <end position="94"/>
    </location>
</feature>
<keyword evidence="3" id="KW-1185">Reference proteome</keyword>
<organism evidence="2 3">
    <name type="scientific">Gilvimarinus algae</name>
    <dbReference type="NCBI Taxonomy" id="3058037"/>
    <lineage>
        <taxon>Bacteria</taxon>
        <taxon>Pseudomonadati</taxon>
        <taxon>Pseudomonadota</taxon>
        <taxon>Gammaproteobacteria</taxon>
        <taxon>Cellvibrionales</taxon>
        <taxon>Cellvibrionaceae</taxon>
        <taxon>Gilvimarinus</taxon>
    </lineage>
</organism>
<evidence type="ECO:0000313" key="2">
    <source>
        <dbReference type="EMBL" id="MDO3383226.1"/>
    </source>
</evidence>
<feature type="transmembrane region" description="Helical" evidence="1">
    <location>
        <begin position="213"/>
        <end position="231"/>
    </location>
</feature>
<dbReference type="Proteomes" id="UP001168380">
    <property type="component" value="Unassembled WGS sequence"/>
</dbReference>
<dbReference type="RefSeq" id="WP_302713995.1">
    <property type="nucleotide sequence ID" value="NZ_JAULRT010000060.1"/>
</dbReference>
<sequence>MFEAVSASTRWLLALGGKFLRVAPGPTLLTIPATLVSQVATLLAFLLPIKVLILVGSDGIPRYFANSFMQFDRDTLIVALSIATPAFYLLHLAMEQLVLKTSNIGAKRLLARSRKIVLFENQDDLAAASYRRYAEALANTVFIACVWLLLGFVFPLLCLLLVSYTLICIVGLGIAHKCSETLGNRIEESLSSLVAVLTSIGFMLAFLLLIQQFLVGAIQVFFIAIISLLLTRQTLNRTKRLVTAIVNLYSNRRKLNALFFTEHSLSQNDELQEEFWAMFSERARDSWLRELLTEHLAINPNRLNVNWHQTGVNDLVALEVLALDSSEKRLGRYLVRVYGKRPTLSATHEATLLLDESSEHLPAFPLLAAGQVGKWHCHIFSLTDKFAYVHPAQHTKSLLSSLWAFEPPADLAERYTRSHPMLWQRLDTSLIERLYMVAGEDNATIVRSLEEQLPDILFIIRSLPLTVVNPDININTLIQDDSGNLNVTYWGRWTLEPVGSDWPVGQRSLQELSELLQQASEIRPALREVDPQAVALSALLFKLDWLCTKQLYLDALKLIPELLKEVRDVLSDNQGDSPLNRE</sequence>
<proteinExistence type="predicted"/>
<keyword evidence="1" id="KW-0472">Membrane</keyword>
<comment type="caution">
    <text evidence="2">The sequence shown here is derived from an EMBL/GenBank/DDBJ whole genome shotgun (WGS) entry which is preliminary data.</text>
</comment>
<keyword evidence="1" id="KW-1133">Transmembrane helix</keyword>
<evidence type="ECO:0008006" key="4">
    <source>
        <dbReference type="Google" id="ProtNLM"/>
    </source>
</evidence>
<name>A0ABT8TH34_9GAMM</name>
<dbReference type="EMBL" id="JAULRT010000060">
    <property type="protein sequence ID" value="MDO3383226.1"/>
    <property type="molecule type" value="Genomic_DNA"/>
</dbReference>
<feature type="transmembrane region" description="Helical" evidence="1">
    <location>
        <begin position="186"/>
        <end position="207"/>
    </location>
</feature>
<protein>
    <recommendedName>
        <fullName evidence="4">ABC transmembrane type-1 domain-containing protein</fullName>
    </recommendedName>
</protein>
<reference evidence="2" key="1">
    <citation type="submission" date="2023-07" db="EMBL/GenBank/DDBJ databases">
        <title>Gilvimarinus algae sp. nov., isolated from the surface of Kelp.</title>
        <authorList>
            <person name="Sun Y.Y."/>
            <person name="Gong Y."/>
            <person name="Du Z.J."/>
        </authorList>
    </citation>
    <scope>NUCLEOTIDE SEQUENCE</scope>
    <source>
        <strain evidence="2">SDUM040014</strain>
    </source>
</reference>
<feature type="transmembrane region" description="Helical" evidence="1">
    <location>
        <begin position="35"/>
        <end position="55"/>
    </location>
</feature>
<keyword evidence="1" id="KW-0812">Transmembrane</keyword>
<evidence type="ECO:0000256" key="1">
    <source>
        <dbReference type="SAM" id="Phobius"/>
    </source>
</evidence>
<gene>
    <name evidence="2" type="ORF">QWI16_13680</name>
</gene>
<feature type="transmembrane region" description="Helical" evidence="1">
    <location>
        <begin position="141"/>
        <end position="174"/>
    </location>
</feature>
<evidence type="ECO:0000313" key="3">
    <source>
        <dbReference type="Proteomes" id="UP001168380"/>
    </source>
</evidence>